<evidence type="ECO:0000256" key="5">
    <source>
        <dbReference type="ARBA" id="ARBA00022833"/>
    </source>
</evidence>
<evidence type="ECO:0000256" key="7">
    <source>
        <dbReference type="SAM" id="MobiDB-lite"/>
    </source>
</evidence>
<feature type="region of interest" description="Disordered" evidence="7">
    <location>
        <begin position="24"/>
        <end position="45"/>
    </location>
</feature>
<keyword evidence="2" id="KW-0479">Metal-binding</keyword>
<dbReference type="PANTHER" id="PTHR12463:SF1">
    <property type="entry name" value="2-OXOGLUTARATE AND FE-DEPENDENT OXYGENASE FAMILY PROTEIN"/>
    <property type="match status" value="1"/>
</dbReference>
<feature type="region of interest" description="Disordered" evidence="7">
    <location>
        <begin position="267"/>
        <end position="439"/>
    </location>
</feature>
<comment type="similarity">
    <text evidence="1">Belongs to the alkB family.</text>
</comment>
<keyword evidence="5" id="KW-0862">Zinc</keyword>
<organism evidence="9 10">
    <name type="scientific">Chlamydomonas reinhardtii</name>
    <name type="common">Chlamydomonas smithii</name>
    <dbReference type="NCBI Taxonomy" id="3055"/>
    <lineage>
        <taxon>Eukaryota</taxon>
        <taxon>Viridiplantae</taxon>
        <taxon>Chlorophyta</taxon>
        <taxon>core chlorophytes</taxon>
        <taxon>Chlorophyceae</taxon>
        <taxon>CS clade</taxon>
        <taxon>Chlamydomonadales</taxon>
        <taxon>Chlamydomonadaceae</taxon>
        <taxon>Chlamydomonas</taxon>
    </lineage>
</organism>
<dbReference type="SMART" id="SM00734">
    <property type="entry name" value="ZnF_Rad18"/>
    <property type="match status" value="1"/>
</dbReference>
<dbReference type="InterPro" id="IPR006642">
    <property type="entry name" value="Rad18_UBZ4"/>
</dbReference>
<dbReference type="GO" id="GO:0003677">
    <property type="term" value="F:DNA binding"/>
    <property type="evidence" value="ECO:0007669"/>
    <property type="project" value="InterPro"/>
</dbReference>
<dbReference type="GO" id="GO:0008270">
    <property type="term" value="F:zinc ion binding"/>
    <property type="evidence" value="ECO:0007669"/>
    <property type="project" value="UniProtKB-KW"/>
</dbReference>
<sequence>MSKRPASAAALPAGQQRLRLDFFNGEKKKQATSGGPAGAARGQPYRGDGGSAYTACPVCGVKVPLSLINHHLDSPGQCGGPLPVDTGAARAAAAVRAGTAGAAAAGAAAASVAGPAADIAAVSASRAAAAGKEAGAPSVCPIGMAVGTKSRCLGSSAVGHSAPRERPRPTEAEAAAAAAAAAPAVAGPAPATLAAADICSVYHYDYDNDDNGSKGTVERITEIVTSQEDGDVMLVEEVSAEGTAVAEAVRAAAAQAAAAQAAAATVAAAQPGRPGGTERMPDVDGARRATTVPAEAAEAAPRASAPSAARAACGGPQESKTGEEMHAAARGAAGAWQPAPHQAPPKDQGQGQGPAAGSGRRTSPLPLAQPPTPPQPTNQPPAPPQPPVHAFFQARRQRPSSGSRNGSGAGGGGGGAAGGLGLGADENAEPGNGVEEEEAGGVEAAGGALCGRQRVPPPLPAGDAPPLMRVVPHPRLQGQALVLDFVSAEEEEALLGLCDTPHPAQPPWLPPAWPRLDQGLQGAQGAEAWGGAHALATVQRSRNKRWGVQPDYHRRGVAPAAHPLPPLLLALARRMRAAVGGPLKDFSPNEANAIDYRRSHGSWLKPHADDRILSGEVIVNLSLAGDCVMTLARLAPQSGSGGGGGGGGVAGAAGGGGADEFRIRLPRRSLQIMSKAARYSYSHGIWPADLLDERRVSITFRHSKPRPCAK</sequence>
<evidence type="ECO:0000256" key="2">
    <source>
        <dbReference type="ARBA" id="ARBA00022723"/>
    </source>
</evidence>
<dbReference type="Gramene" id="PNW78380">
    <property type="protein sequence ID" value="PNW78380"/>
    <property type="gene ID" value="CHLRE_09g399914v5"/>
</dbReference>
<accession>A0A2K3DCW8</accession>
<dbReference type="InterPro" id="IPR029057">
    <property type="entry name" value="PRTase-like"/>
</dbReference>
<evidence type="ECO:0000256" key="3">
    <source>
        <dbReference type="ARBA" id="ARBA00022763"/>
    </source>
</evidence>
<dbReference type="SUPFAM" id="SSF53271">
    <property type="entry name" value="PRTase-like"/>
    <property type="match status" value="1"/>
</dbReference>
<dbReference type="Pfam" id="PF13532">
    <property type="entry name" value="2OG-FeII_Oxy_2"/>
    <property type="match status" value="1"/>
</dbReference>
<dbReference type="PaxDb" id="3055-EDP01803"/>
<evidence type="ECO:0000313" key="9">
    <source>
        <dbReference type="EMBL" id="PNW78380.1"/>
    </source>
</evidence>
<dbReference type="GO" id="GO:0016491">
    <property type="term" value="F:oxidoreductase activity"/>
    <property type="evidence" value="ECO:0000318"/>
    <property type="project" value="GO_Central"/>
</dbReference>
<dbReference type="InParanoid" id="A0A2K3DCW8"/>
<dbReference type="Gene3D" id="3.30.160.60">
    <property type="entry name" value="Classic Zinc Finger"/>
    <property type="match status" value="1"/>
</dbReference>
<dbReference type="STRING" id="3055.A0A2K3DCW8"/>
<keyword evidence="6" id="KW-0234">DNA repair</keyword>
<dbReference type="KEGG" id="cre:CHLRE_09g399914v5"/>
<dbReference type="Proteomes" id="UP000006906">
    <property type="component" value="Chromosome 9"/>
</dbReference>
<dbReference type="RefSeq" id="XP_042920828.1">
    <property type="nucleotide sequence ID" value="XM_043065960.1"/>
</dbReference>
<dbReference type="GeneID" id="5720682"/>
<dbReference type="GO" id="GO:0032451">
    <property type="term" value="F:demethylase activity"/>
    <property type="evidence" value="ECO:0000318"/>
    <property type="project" value="GO_Central"/>
</dbReference>
<reference evidence="9 10" key="1">
    <citation type="journal article" date="2007" name="Science">
        <title>The Chlamydomonas genome reveals the evolution of key animal and plant functions.</title>
        <authorList>
            <person name="Merchant S.S."/>
            <person name="Prochnik S.E."/>
            <person name="Vallon O."/>
            <person name="Harris E.H."/>
            <person name="Karpowicz S.J."/>
            <person name="Witman G.B."/>
            <person name="Terry A."/>
            <person name="Salamov A."/>
            <person name="Fritz-Laylin L.K."/>
            <person name="Marechal-Drouard L."/>
            <person name="Marshall W.F."/>
            <person name="Qu L.H."/>
            <person name="Nelson D.R."/>
            <person name="Sanderfoot A.A."/>
            <person name="Spalding M.H."/>
            <person name="Kapitonov V.V."/>
            <person name="Ren Q."/>
            <person name="Ferris P."/>
            <person name="Lindquist E."/>
            <person name="Shapiro H."/>
            <person name="Lucas S.M."/>
            <person name="Grimwood J."/>
            <person name="Schmutz J."/>
            <person name="Cardol P."/>
            <person name="Cerutti H."/>
            <person name="Chanfreau G."/>
            <person name="Chen C.L."/>
            <person name="Cognat V."/>
            <person name="Croft M.T."/>
            <person name="Dent R."/>
            <person name="Dutcher S."/>
            <person name="Fernandez E."/>
            <person name="Fukuzawa H."/>
            <person name="Gonzalez-Ballester D."/>
            <person name="Gonzalez-Halphen D."/>
            <person name="Hallmann A."/>
            <person name="Hanikenne M."/>
            <person name="Hippler M."/>
            <person name="Inwood W."/>
            <person name="Jabbari K."/>
            <person name="Kalanon M."/>
            <person name="Kuras R."/>
            <person name="Lefebvre P.A."/>
            <person name="Lemaire S.D."/>
            <person name="Lobanov A.V."/>
            <person name="Lohr M."/>
            <person name="Manuell A."/>
            <person name="Meier I."/>
            <person name="Mets L."/>
            <person name="Mittag M."/>
            <person name="Mittelmeier T."/>
            <person name="Moroney J.V."/>
            <person name="Moseley J."/>
            <person name="Napoli C."/>
            <person name="Nedelcu A.M."/>
            <person name="Niyogi K."/>
            <person name="Novoselov S.V."/>
            <person name="Paulsen I.T."/>
            <person name="Pazour G."/>
            <person name="Purton S."/>
            <person name="Ral J.P."/>
            <person name="Riano-Pachon D.M."/>
            <person name="Riekhof W."/>
            <person name="Rymarquis L."/>
            <person name="Schroda M."/>
            <person name="Stern D."/>
            <person name="Umen J."/>
            <person name="Willows R."/>
            <person name="Wilson N."/>
            <person name="Zimmer S.L."/>
            <person name="Allmer J."/>
            <person name="Balk J."/>
            <person name="Bisova K."/>
            <person name="Chen C.J."/>
            <person name="Elias M."/>
            <person name="Gendler K."/>
            <person name="Hauser C."/>
            <person name="Lamb M.R."/>
            <person name="Ledford H."/>
            <person name="Long J.C."/>
            <person name="Minagawa J."/>
            <person name="Page M.D."/>
            <person name="Pan J."/>
            <person name="Pootakham W."/>
            <person name="Roje S."/>
            <person name="Rose A."/>
            <person name="Stahlberg E."/>
            <person name="Terauchi A.M."/>
            <person name="Yang P."/>
            <person name="Ball S."/>
            <person name="Bowler C."/>
            <person name="Dieckmann C.L."/>
            <person name="Gladyshev V.N."/>
            <person name="Green P."/>
            <person name="Jorgensen R."/>
            <person name="Mayfield S."/>
            <person name="Mueller-Roeber B."/>
            <person name="Rajamani S."/>
            <person name="Sayre R.T."/>
            <person name="Brokstein P."/>
            <person name="Dubchak I."/>
            <person name="Goodstein D."/>
            <person name="Hornick L."/>
            <person name="Huang Y.W."/>
            <person name="Jhaveri J."/>
            <person name="Luo Y."/>
            <person name="Martinez D."/>
            <person name="Ngau W.C."/>
            <person name="Otillar B."/>
            <person name="Poliakov A."/>
            <person name="Porter A."/>
            <person name="Szajkowski L."/>
            <person name="Werner G."/>
            <person name="Zhou K."/>
            <person name="Grigoriev I.V."/>
            <person name="Rokhsar D.S."/>
            <person name="Grossman A.R."/>
        </authorList>
    </citation>
    <scope>NUCLEOTIDE SEQUENCE [LARGE SCALE GENOMIC DNA]</scope>
    <source>
        <strain evidence="10">CC-503</strain>
    </source>
</reference>
<protein>
    <recommendedName>
        <fullName evidence="8">UBZ4-type domain-containing protein</fullName>
    </recommendedName>
</protein>
<dbReference type="OrthoDB" id="271595at2759"/>
<dbReference type="InterPro" id="IPR032857">
    <property type="entry name" value="ALKBH4"/>
</dbReference>
<dbReference type="ExpressionAtlas" id="A0A2K3DCW8">
    <property type="expression patterns" value="baseline and differential"/>
</dbReference>
<evidence type="ECO:0000313" key="10">
    <source>
        <dbReference type="Proteomes" id="UP000006906"/>
    </source>
</evidence>
<feature type="domain" description="UBZ4-type" evidence="8">
    <location>
        <begin position="53"/>
        <end position="79"/>
    </location>
</feature>
<keyword evidence="4" id="KW-0863">Zinc-finger</keyword>
<feature type="compositionally biased region" description="Gly residues" evidence="7">
    <location>
        <begin position="405"/>
        <end position="422"/>
    </location>
</feature>
<feature type="compositionally biased region" description="Pro residues" evidence="7">
    <location>
        <begin position="367"/>
        <end position="387"/>
    </location>
</feature>
<keyword evidence="3" id="KW-0227">DNA damage</keyword>
<keyword evidence="10" id="KW-1185">Reference proteome</keyword>
<dbReference type="GO" id="GO:0006281">
    <property type="term" value="P:DNA repair"/>
    <property type="evidence" value="ECO:0007669"/>
    <property type="project" value="UniProtKB-KW"/>
</dbReference>
<dbReference type="InterPro" id="IPR027450">
    <property type="entry name" value="AlkB-like"/>
</dbReference>
<name>A0A2K3DCW8_CHLRE</name>
<dbReference type="EMBL" id="CM008970">
    <property type="protein sequence ID" value="PNW78380.1"/>
    <property type="molecule type" value="Genomic_DNA"/>
</dbReference>
<evidence type="ECO:0000256" key="4">
    <source>
        <dbReference type="ARBA" id="ARBA00022771"/>
    </source>
</evidence>
<gene>
    <name evidence="9" type="ORF">CHLRE_09g399914v5</name>
</gene>
<evidence type="ECO:0000256" key="1">
    <source>
        <dbReference type="ARBA" id="ARBA00007879"/>
    </source>
</evidence>
<evidence type="ECO:0000256" key="6">
    <source>
        <dbReference type="ARBA" id="ARBA00023204"/>
    </source>
</evidence>
<evidence type="ECO:0000259" key="8">
    <source>
        <dbReference type="SMART" id="SM00734"/>
    </source>
</evidence>
<feature type="compositionally biased region" description="Low complexity" evidence="7">
    <location>
        <begin position="288"/>
        <end position="312"/>
    </location>
</feature>
<proteinExistence type="inferred from homology"/>
<dbReference type="SUPFAM" id="SSF51197">
    <property type="entry name" value="Clavaminate synthase-like"/>
    <property type="match status" value="1"/>
</dbReference>
<dbReference type="Gene3D" id="2.60.120.590">
    <property type="entry name" value="Alpha-ketoglutarate-dependent dioxygenase AlkB-like"/>
    <property type="match status" value="1"/>
</dbReference>
<dbReference type="InterPro" id="IPR037151">
    <property type="entry name" value="AlkB-like_sf"/>
</dbReference>
<dbReference type="AlphaFoldDB" id="A0A2K3DCW8"/>
<dbReference type="PANTHER" id="PTHR12463">
    <property type="entry name" value="OXYGENASE-RELATED"/>
    <property type="match status" value="1"/>
</dbReference>
<dbReference type="GO" id="GO:0070988">
    <property type="term" value="P:demethylation"/>
    <property type="evidence" value="ECO:0007669"/>
    <property type="project" value="InterPro"/>
</dbReference>